<comment type="pathway">
    <text evidence="2">Cofactor biosynthesis; riboflavin biosynthesis; riboflavin from 2-hydroxy-3-oxobutyl phosphate and 5-amino-6-(D-ribitylamino)uracil: step 2/2.</text>
</comment>
<dbReference type="CDD" id="cd00402">
    <property type="entry name" value="Riboflavin_synthase_like"/>
    <property type="match status" value="1"/>
</dbReference>
<dbReference type="NCBIfam" id="TIGR00187">
    <property type="entry name" value="ribE"/>
    <property type="match status" value="1"/>
</dbReference>
<dbReference type="FunFam" id="2.40.30.20:FF:000004">
    <property type="entry name" value="Riboflavin synthase, alpha subunit"/>
    <property type="match status" value="1"/>
</dbReference>
<dbReference type="EMBL" id="JASBNA010000002">
    <property type="protein sequence ID" value="KAK7695055.1"/>
    <property type="molecule type" value="Genomic_DNA"/>
</dbReference>
<dbReference type="PANTHER" id="PTHR21098:SF0">
    <property type="entry name" value="RIBOFLAVIN SYNTHASE"/>
    <property type="match status" value="1"/>
</dbReference>
<keyword evidence="6" id="KW-0808">Transferase</keyword>
<organism evidence="10 11">
    <name type="scientific">Cerrena zonata</name>
    <dbReference type="NCBI Taxonomy" id="2478898"/>
    <lineage>
        <taxon>Eukaryota</taxon>
        <taxon>Fungi</taxon>
        <taxon>Dikarya</taxon>
        <taxon>Basidiomycota</taxon>
        <taxon>Agaricomycotina</taxon>
        <taxon>Agaricomycetes</taxon>
        <taxon>Polyporales</taxon>
        <taxon>Cerrenaceae</taxon>
        <taxon>Cerrena</taxon>
    </lineage>
</organism>
<dbReference type="GO" id="GO:0004746">
    <property type="term" value="F:riboflavin synthase activity"/>
    <property type="evidence" value="ECO:0007669"/>
    <property type="project" value="UniProtKB-EC"/>
</dbReference>
<gene>
    <name evidence="10" type="ORF">QCA50_002244</name>
</gene>
<evidence type="ECO:0000256" key="7">
    <source>
        <dbReference type="ARBA" id="ARBA00022737"/>
    </source>
</evidence>
<evidence type="ECO:0000256" key="1">
    <source>
        <dbReference type="ARBA" id="ARBA00002803"/>
    </source>
</evidence>
<dbReference type="AlphaFoldDB" id="A0AAW0GPD2"/>
<evidence type="ECO:0000313" key="10">
    <source>
        <dbReference type="EMBL" id="KAK7695055.1"/>
    </source>
</evidence>
<dbReference type="Proteomes" id="UP001385951">
    <property type="component" value="Unassembled WGS sequence"/>
</dbReference>
<keyword evidence="7" id="KW-0677">Repeat</keyword>
<protein>
    <recommendedName>
        <fullName evidence="4">Riboflavin synthase</fullName>
        <ecNumber evidence="3">2.5.1.9</ecNumber>
    </recommendedName>
</protein>
<dbReference type="Pfam" id="PF00677">
    <property type="entry name" value="Lum_binding"/>
    <property type="match status" value="2"/>
</dbReference>
<keyword evidence="5" id="KW-0686">Riboflavin biosynthesis</keyword>
<dbReference type="FunFam" id="2.40.30.20:FF:000003">
    <property type="entry name" value="Riboflavin synthase, alpha subunit"/>
    <property type="match status" value="1"/>
</dbReference>
<comment type="function">
    <text evidence="1">Catalyzes the dismutation of two molecules of 6,7-dimethyl-8-ribityllumazine, resulting in the formation of riboflavin and 5-amino-6-(D-ribitylamino)uracil.</text>
</comment>
<dbReference type="InterPro" id="IPR017938">
    <property type="entry name" value="Riboflavin_synthase-like_b-brl"/>
</dbReference>
<feature type="domain" description="Lumazine-binding" evidence="9">
    <location>
        <begin position="102"/>
        <end position="206"/>
    </location>
</feature>
<dbReference type="InterPro" id="IPR001783">
    <property type="entry name" value="Lumazine-bd"/>
</dbReference>
<dbReference type="InterPro" id="IPR026017">
    <property type="entry name" value="Lumazine-bd_dom"/>
</dbReference>
<evidence type="ECO:0000259" key="9">
    <source>
        <dbReference type="PROSITE" id="PS51177"/>
    </source>
</evidence>
<evidence type="ECO:0000313" key="11">
    <source>
        <dbReference type="Proteomes" id="UP001385951"/>
    </source>
</evidence>
<evidence type="ECO:0000256" key="6">
    <source>
        <dbReference type="ARBA" id="ARBA00022679"/>
    </source>
</evidence>
<feature type="domain" description="Lumazine-binding" evidence="9">
    <location>
        <begin position="1"/>
        <end position="101"/>
    </location>
</feature>
<feature type="repeat" description="Lumazine-binding" evidence="8">
    <location>
        <begin position="1"/>
        <end position="101"/>
    </location>
</feature>
<proteinExistence type="predicted"/>
<evidence type="ECO:0000256" key="4">
    <source>
        <dbReference type="ARBA" id="ARBA00013950"/>
    </source>
</evidence>
<comment type="caution">
    <text evidence="10">The sequence shown here is derived from an EMBL/GenBank/DDBJ whole genome shotgun (WGS) entry which is preliminary data.</text>
</comment>
<dbReference type="GO" id="GO:0009231">
    <property type="term" value="P:riboflavin biosynthetic process"/>
    <property type="evidence" value="ECO:0007669"/>
    <property type="project" value="UniProtKB-KW"/>
</dbReference>
<accession>A0AAW0GPD2</accession>
<evidence type="ECO:0000256" key="2">
    <source>
        <dbReference type="ARBA" id="ARBA00004887"/>
    </source>
</evidence>
<evidence type="ECO:0000256" key="3">
    <source>
        <dbReference type="ARBA" id="ARBA00012827"/>
    </source>
</evidence>
<dbReference type="Gene3D" id="2.40.30.20">
    <property type="match status" value="2"/>
</dbReference>
<dbReference type="PANTHER" id="PTHR21098">
    <property type="entry name" value="RIBOFLAVIN SYNTHASE ALPHA CHAIN"/>
    <property type="match status" value="1"/>
</dbReference>
<dbReference type="InterPro" id="IPR023366">
    <property type="entry name" value="ATP_synth_asu-like_sf"/>
</dbReference>
<evidence type="ECO:0000256" key="8">
    <source>
        <dbReference type="PROSITE-ProRule" id="PRU00524"/>
    </source>
</evidence>
<keyword evidence="11" id="KW-1185">Reference proteome</keyword>
<feature type="repeat" description="Lumazine-binding" evidence="8">
    <location>
        <begin position="102"/>
        <end position="206"/>
    </location>
</feature>
<name>A0AAW0GPD2_9APHY</name>
<dbReference type="PROSITE" id="PS51177">
    <property type="entry name" value="LUMAZINE_BIND"/>
    <property type="match status" value="2"/>
</dbReference>
<dbReference type="PIRSF" id="PIRSF000498">
    <property type="entry name" value="Riboflavin_syn_A"/>
    <property type="match status" value="1"/>
</dbReference>
<reference evidence="10 11" key="1">
    <citation type="submission" date="2022-09" db="EMBL/GenBank/DDBJ databases">
        <authorList>
            <person name="Palmer J.M."/>
        </authorList>
    </citation>
    <scope>NUCLEOTIDE SEQUENCE [LARGE SCALE GENOMIC DNA]</scope>
    <source>
        <strain evidence="10 11">DSM 7382</strain>
    </source>
</reference>
<evidence type="ECO:0000256" key="5">
    <source>
        <dbReference type="ARBA" id="ARBA00022619"/>
    </source>
</evidence>
<dbReference type="NCBIfam" id="NF006767">
    <property type="entry name" value="PRK09289.1"/>
    <property type="match status" value="1"/>
</dbReference>
<dbReference type="EC" id="2.5.1.9" evidence="3"/>
<dbReference type="SUPFAM" id="SSF63380">
    <property type="entry name" value="Riboflavin synthase domain-like"/>
    <property type="match status" value="2"/>
</dbReference>
<sequence length="238" mass="25481">MFTGLIEHLGTVSSIQLDSGGCTLTISNAAPILDDCHIGDSIAVNGACLTVTAFDKQEHGGWFQVWLANETLDRTDLGERKEGDQLNLERAMGAHIRFGGHFVQGHVDATAILISKVSDGDSLRLLFQFPEPTPDRPSLLPYLIPKGYVAIDGTSLTLTVVNDADRTFGVMLITHTQEKISLPKKAVGSKVNIEVDMVGKFVEKSVVASLSGGGGEGIRNLVEKIVEDVLVKKGITNA</sequence>